<proteinExistence type="predicted"/>
<dbReference type="GO" id="GO:0097367">
    <property type="term" value="F:carbohydrate derivative binding"/>
    <property type="evidence" value="ECO:0007669"/>
    <property type="project" value="InterPro"/>
</dbReference>
<evidence type="ECO:0000259" key="3">
    <source>
        <dbReference type="PROSITE" id="PS51464"/>
    </source>
</evidence>
<dbReference type="GO" id="GO:0008483">
    <property type="term" value="F:transaminase activity"/>
    <property type="evidence" value="ECO:0007669"/>
    <property type="project" value="UniProtKB-KW"/>
</dbReference>
<accession>A0A965GCF7</accession>
<keyword evidence="1" id="KW-0032">Aminotransferase</keyword>
<dbReference type="CDD" id="cd05008">
    <property type="entry name" value="SIS_GlmS_GlmD_1"/>
    <property type="match status" value="1"/>
</dbReference>
<keyword evidence="2" id="KW-0677">Repeat</keyword>
<dbReference type="PROSITE" id="PS51464">
    <property type="entry name" value="SIS"/>
    <property type="match status" value="2"/>
</dbReference>
<dbReference type="PANTHER" id="PTHR10937">
    <property type="entry name" value="GLUCOSAMINE--FRUCTOSE-6-PHOSPHATE AMINOTRANSFERASE, ISOMERIZING"/>
    <property type="match status" value="1"/>
</dbReference>
<dbReference type="Proteomes" id="UP000740727">
    <property type="component" value="Unassembled WGS sequence"/>
</dbReference>
<keyword evidence="1" id="KW-0808">Transferase</keyword>
<evidence type="ECO:0000256" key="1">
    <source>
        <dbReference type="ARBA" id="ARBA00022576"/>
    </source>
</evidence>
<evidence type="ECO:0000313" key="5">
    <source>
        <dbReference type="Proteomes" id="UP000740727"/>
    </source>
</evidence>
<dbReference type="InterPro" id="IPR046348">
    <property type="entry name" value="SIS_dom_sf"/>
</dbReference>
<dbReference type="EMBL" id="RFXN01000038">
    <property type="protein sequence ID" value="NBR93944.1"/>
    <property type="molecule type" value="Genomic_DNA"/>
</dbReference>
<dbReference type="InterPro" id="IPR035466">
    <property type="entry name" value="GlmS/AgaS_SIS"/>
</dbReference>
<dbReference type="InterPro" id="IPR035490">
    <property type="entry name" value="GlmS/FrlB_SIS"/>
</dbReference>
<organism evidence="4 5">
    <name type="scientific">Candidatus Fonsibacter lacus</name>
    <dbReference type="NCBI Taxonomy" id="2576439"/>
    <lineage>
        <taxon>Bacteria</taxon>
        <taxon>Pseudomonadati</taxon>
        <taxon>Pseudomonadota</taxon>
        <taxon>Alphaproteobacteria</taxon>
        <taxon>Candidatus Pelagibacterales</taxon>
        <taxon>Candidatus Pelagibacterales incertae sedis</taxon>
        <taxon>Candidatus Fonsibacter</taxon>
    </lineage>
</organism>
<dbReference type="AlphaFoldDB" id="A0A965GCF7"/>
<name>A0A965GCF7_9PROT</name>
<evidence type="ECO:0000313" key="4">
    <source>
        <dbReference type="EMBL" id="NBR93944.1"/>
    </source>
</evidence>
<feature type="domain" description="SIS" evidence="3">
    <location>
        <begin position="192"/>
        <end position="332"/>
    </location>
</feature>
<protein>
    <submittedName>
        <fullName evidence="4">SIS domain-containing protein</fullName>
    </submittedName>
</protein>
<reference evidence="4" key="1">
    <citation type="submission" date="2018-10" db="EMBL/GenBank/DDBJ databases">
        <title>Iterative Subtractive Binning of Freshwater Chronoseries Metagenomes Recovers Nearly Complete Genomes from over Four Hundred Novel Species.</title>
        <authorList>
            <person name="Rodriguez-R L.M."/>
            <person name="Tsementzi D."/>
            <person name="Luo C."/>
            <person name="Konstantinidis K.T."/>
        </authorList>
    </citation>
    <scope>NUCLEOTIDE SEQUENCE</scope>
    <source>
        <strain evidence="4">WB5_2A_028</strain>
    </source>
</reference>
<gene>
    <name evidence="4" type="ORF">EBT44_03780</name>
</gene>
<evidence type="ECO:0000256" key="2">
    <source>
        <dbReference type="ARBA" id="ARBA00022737"/>
    </source>
</evidence>
<dbReference type="PANTHER" id="PTHR10937:SF8">
    <property type="entry name" value="AMINOTRANSFERASE-RELATED"/>
    <property type="match status" value="1"/>
</dbReference>
<feature type="domain" description="SIS" evidence="3">
    <location>
        <begin position="29"/>
        <end position="171"/>
    </location>
</feature>
<dbReference type="Pfam" id="PF01380">
    <property type="entry name" value="SIS"/>
    <property type="match status" value="1"/>
</dbReference>
<dbReference type="InterPro" id="IPR001347">
    <property type="entry name" value="SIS_dom"/>
</dbReference>
<dbReference type="GO" id="GO:1901135">
    <property type="term" value="P:carbohydrate derivative metabolic process"/>
    <property type="evidence" value="ECO:0007669"/>
    <property type="project" value="InterPro"/>
</dbReference>
<comment type="caution">
    <text evidence="4">The sequence shown here is derived from an EMBL/GenBank/DDBJ whole genome shotgun (WGS) entry which is preliminary data.</text>
</comment>
<dbReference type="CDD" id="cd05009">
    <property type="entry name" value="SIS_GlmS_GlmD_2"/>
    <property type="match status" value="1"/>
</dbReference>
<dbReference type="Gene3D" id="3.40.50.10490">
    <property type="entry name" value="Glucose-6-phosphate isomerase like protein, domain 1"/>
    <property type="match status" value="2"/>
</dbReference>
<dbReference type="SUPFAM" id="SSF53697">
    <property type="entry name" value="SIS domain"/>
    <property type="match status" value="1"/>
</dbReference>
<sequence length="342" mass="35877">MTIMSSEINEQGDAIEATLAALAPSRSEVAKLFSGATAVLFMARGTSDHVADYGQYLLSNKAGLLATSGSPSIATTFKAKVNLAHHVVIGISQSGSTSEIVQSLEWAKRSGARTLALTNVADSPLTKVADLTLLTRAGSERAVPATKSFSSAMAAMAWLSSSLASEVLDGELSELAGKVRELLKTNFHWAEIERAIGAAHTLVVSGRGYGQSVAREIALKLKECALINASGLSFADLRHGPVAVFSQGFPLISLGLSRKSPLLTGLHDLQRAADQAGAPIINIGGESAPGLKVHHLALPDISDELLPILQVIPGQKIAERIALSRGFNPDQPRGLHKVTQTI</sequence>